<dbReference type="OMA" id="GLINWLD"/>
<dbReference type="AlphaFoldDB" id="M2WN51"/>
<sequence length="250" mass="28705">MAPRTLLDLPAELRISIYTLLLADAVAYIDPCVYTSAPRAHTRDQQRRAAITQTCRMLRHEAMPIYFSIVKVSFDVSRSMAPLGLINWLDDIGEENSKLIRHFRMRWNNYVDISLDLGRQEGVRARHVRQSPRLGAHKSFGSLGTANAESSHYLGNDSLDQALALVNPTRNIRTGEQHCIIVEGTRVYGPEYWDRMGTVDFSSTLAWILSQRMNEVLNRRNGLYLTKRDLIDFVIDADEHGSGLRWLWFW</sequence>
<reference evidence="3" key="1">
    <citation type="journal article" date="2012" name="PLoS Genet.">
        <title>The genomes of the fungal plant pathogens Cladosporium fulvum and Dothistroma septosporum reveal adaptation to different hosts and lifestyles but also signatures of common ancestry.</title>
        <authorList>
            <person name="de Wit P.J.G.M."/>
            <person name="van der Burgt A."/>
            <person name="Oekmen B."/>
            <person name="Stergiopoulos I."/>
            <person name="Abd-Elsalam K.A."/>
            <person name="Aerts A.L."/>
            <person name="Bahkali A.H."/>
            <person name="Beenen H.G."/>
            <person name="Chettri P."/>
            <person name="Cox M.P."/>
            <person name="Datema E."/>
            <person name="de Vries R.P."/>
            <person name="Dhillon B."/>
            <person name="Ganley A.R."/>
            <person name="Griffiths S.A."/>
            <person name="Guo Y."/>
            <person name="Hamelin R.C."/>
            <person name="Henrissat B."/>
            <person name="Kabir M.S."/>
            <person name="Jashni M.K."/>
            <person name="Kema G."/>
            <person name="Klaubauf S."/>
            <person name="Lapidus A."/>
            <person name="Levasseur A."/>
            <person name="Lindquist E."/>
            <person name="Mehrabi R."/>
            <person name="Ohm R.A."/>
            <person name="Owen T.J."/>
            <person name="Salamov A."/>
            <person name="Schwelm A."/>
            <person name="Schijlen E."/>
            <person name="Sun H."/>
            <person name="van den Burg H.A."/>
            <person name="van Ham R.C.H.J."/>
            <person name="Zhang S."/>
            <person name="Goodwin S.B."/>
            <person name="Grigoriev I.V."/>
            <person name="Collemare J."/>
            <person name="Bradshaw R.E."/>
        </authorList>
    </citation>
    <scope>NUCLEOTIDE SEQUENCE [LARGE SCALE GENOMIC DNA]</scope>
    <source>
        <strain evidence="3">NZE10 / CBS 128990</strain>
    </source>
</reference>
<gene>
    <name evidence="2" type="ORF">DOTSEDRAFT_72732</name>
</gene>
<dbReference type="HOGENOM" id="CLU_1111376_0_0_1"/>
<evidence type="ECO:0000259" key="1">
    <source>
        <dbReference type="Pfam" id="PF13013"/>
    </source>
</evidence>
<accession>M2WN51</accession>
<dbReference type="OrthoDB" id="62952at2759"/>
<name>M2WN51_DOTSN</name>
<evidence type="ECO:0000313" key="3">
    <source>
        <dbReference type="Proteomes" id="UP000016933"/>
    </source>
</evidence>
<protein>
    <recommendedName>
        <fullName evidence="1">F-box domain-containing protein</fullName>
    </recommendedName>
</protein>
<dbReference type="InterPro" id="IPR001810">
    <property type="entry name" value="F-box_dom"/>
</dbReference>
<dbReference type="Pfam" id="PF13013">
    <property type="entry name" value="F-box-like_2"/>
    <property type="match status" value="1"/>
</dbReference>
<dbReference type="Proteomes" id="UP000016933">
    <property type="component" value="Unassembled WGS sequence"/>
</dbReference>
<dbReference type="PANTHER" id="PTHR42085:SF1">
    <property type="entry name" value="F-BOX DOMAIN-CONTAINING PROTEIN"/>
    <property type="match status" value="1"/>
</dbReference>
<keyword evidence="3" id="KW-1185">Reference proteome</keyword>
<reference evidence="2 3" key="2">
    <citation type="journal article" date="2012" name="PLoS Pathog.">
        <title>Diverse lifestyles and strategies of plant pathogenesis encoded in the genomes of eighteen Dothideomycetes fungi.</title>
        <authorList>
            <person name="Ohm R.A."/>
            <person name="Feau N."/>
            <person name="Henrissat B."/>
            <person name="Schoch C.L."/>
            <person name="Horwitz B.A."/>
            <person name="Barry K.W."/>
            <person name="Condon B.J."/>
            <person name="Copeland A.C."/>
            <person name="Dhillon B."/>
            <person name="Glaser F."/>
            <person name="Hesse C.N."/>
            <person name="Kosti I."/>
            <person name="LaButti K."/>
            <person name="Lindquist E.A."/>
            <person name="Lucas S."/>
            <person name="Salamov A.A."/>
            <person name="Bradshaw R.E."/>
            <person name="Ciuffetti L."/>
            <person name="Hamelin R.C."/>
            <person name="Kema G.H.J."/>
            <person name="Lawrence C."/>
            <person name="Scott J.A."/>
            <person name="Spatafora J.W."/>
            <person name="Turgeon B.G."/>
            <person name="de Wit P.J.G.M."/>
            <person name="Zhong S."/>
            <person name="Goodwin S.B."/>
            <person name="Grigoriev I.V."/>
        </authorList>
    </citation>
    <scope>NUCLEOTIDE SEQUENCE [LARGE SCALE GENOMIC DNA]</scope>
    <source>
        <strain evidence="3">NZE10 / CBS 128990</strain>
    </source>
</reference>
<proteinExistence type="predicted"/>
<dbReference type="eggNOG" id="ENOG502R9G1">
    <property type="taxonomic scope" value="Eukaryota"/>
</dbReference>
<dbReference type="InterPro" id="IPR038883">
    <property type="entry name" value="AN11006-like"/>
</dbReference>
<organism evidence="2 3">
    <name type="scientific">Dothistroma septosporum (strain NZE10 / CBS 128990)</name>
    <name type="common">Red band needle blight fungus</name>
    <name type="synonym">Mycosphaerella pini</name>
    <dbReference type="NCBI Taxonomy" id="675120"/>
    <lineage>
        <taxon>Eukaryota</taxon>
        <taxon>Fungi</taxon>
        <taxon>Dikarya</taxon>
        <taxon>Ascomycota</taxon>
        <taxon>Pezizomycotina</taxon>
        <taxon>Dothideomycetes</taxon>
        <taxon>Dothideomycetidae</taxon>
        <taxon>Mycosphaerellales</taxon>
        <taxon>Mycosphaerellaceae</taxon>
        <taxon>Dothistroma</taxon>
    </lineage>
</organism>
<dbReference type="PANTHER" id="PTHR42085">
    <property type="entry name" value="F-BOX DOMAIN-CONTAINING PROTEIN"/>
    <property type="match status" value="1"/>
</dbReference>
<dbReference type="EMBL" id="KB446540">
    <property type="protein sequence ID" value="EME43438.1"/>
    <property type="molecule type" value="Genomic_DNA"/>
</dbReference>
<evidence type="ECO:0000313" key="2">
    <source>
        <dbReference type="EMBL" id="EME43438.1"/>
    </source>
</evidence>
<feature type="domain" description="F-box" evidence="1">
    <location>
        <begin position="5"/>
        <end position="64"/>
    </location>
</feature>